<feature type="transmembrane region" description="Helical" evidence="6">
    <location>
        <begin position="68"/>
        <end position="94"/>
    </location>
</feature>
<dbReference type="EMBL" id="MBUA01000001">
    <property type="protein sequence ID" value="MBC6490625.1"/>
    <property type="molecule type" value="Genomic_DNA"/>
</dbReference>
<evidence type="ECO:0008006" key="9">
    <source>
        <dbReference type="Google" id="ProtNLM"/>
    </source>
</evidence>
<gene>
    <name evidence="7" type="ORF">BC349_06585</name>
</gene>
<organism evidence="7 8">
    <name type="scientific">Flavihumibacter stibioxidans</name>
    <dbReference type="NCBI Taxonomy" id="1834163"/>
    <lineage>
        <taxon>Bacteria</taxon>
        <taxon>Pseudomonadati</taxon>
        <taxon>Bacteroidota</taxon>
        <taxon>Chitinophagia</taxon>
        <taxon>Chitinophagales</taxon>
        <taxon>Chitinophagaceae</taxon>
        <taxon>Flavihumibacter</taxon>
    </lineage>
</organism>
<feature type="transmembrane region" description="Helical" evidence="6">
    <location>
        <begin position="453"/>
        <end position="472"/>
    </location>
</feature>
<feature type="transmembrane region" description="Helical" evidence="6">
    <location>
        <begin position="428"/>
        <end position="447"/>
    </location>
</feature>
<evidence type="ECO:0000256" key="6">
    <source>
        <dbReference type="SAM" id="Phobius"/>
    </source>
</evidence>
<dbReference type="InterPro" id="IPR050833">
    <property type="entry name" value="Poly_Biosynth_Transport"/>
</dbReference>
<evidence type="ECO:0000256" key="3">
    <source>
        <dbReference type="ARBA" id="ARBA00022692"/>
    </source>
</evidence>
<feature type="transmembrane region" description="Helical" evidence="6">
    <location>
        <begin position="301"/>
        <end position="319"/>
    </location>
</feature>
<keyword evidence="4 6" id="KW-1133">Transmembrane helix</keyword>
<feature type="transmembrane region" description="Helical" evidence="6">
    <location>
        <begin position="180"/>
        <end position="199"/>
    </location>
</feature>
<feature type="transmembrane region" description="Helical" evidence="6">
    <location>
        <begin position="394"/>
        <end position="416"/>
    </location>
</feature>
<feature type="transmembrane region" description="Helical" evidence="6">
    <location>
        <begin position="369"/>
        <end position="388"/>
    </location>
</feature>
<evidence type="ECO:0000256" key="4">
    <source>
        <dbReference type="ARBA" id="ARBA00022989"/>
    </source>
</evidence>
<proteinExistence type="predicted"/>
<comment type="caution">
    <text evidence="7">The sequence shown here is derived from an EMBL/GenBank/DDBJ whole genome shotgun (WGS) entry which is preliminary data.</text>
</comment>
<evidence type="ECO:0000256" key="1">
    <source>
        <dbReference type="ARBA" id="ARBA00004651"/>
    </source>
</evidence>
<feature type="transmembrane region" description="Helical" evidence="6">
    <location>
        <begin position="339"/>
        <end position="357"/>
    </location>
</feature>
<dbReference type="PANTHER" id="PTHR30250">
    <property type="entry name" value="PST FAMILY PREDICTED COLANIC ACID TRANSPORTER"/>
    <property type="match status" value="1"/>
</dbReference>
<feature type="transmembrane region" description="Helical" evidence="6">
    <location>
        <begin position="37"/>
        <end position="56"/>
    </location>
</feature>
<comment type="subcellular location">
    <subcellularLocation>
        <location evidence="1">Cell membrane</location>
        <topology evidence="1">Multi-pass membrane protein</topology>
    </subcellularLocation>
</comment>
<evidence type="ECO:0000256" key="2">
    <source>
        <dbReference type="ARBA" id="ARBA00022475"/>
    </source>
</evidence>
<accession>A0ABR7M6F8</accession>
<keyword evidence="8" id="KW-1185">Reference proteome</keyword>
<evidence type="ECO:0000256" key="5">
    <source>
        <dbReference type="ARBA" id="ARBA00023136"/>
    </source>
</evidence>
<dbReference type="Proteomes" id="UP000765802">
    <property type="component" value="Unassembled WGS sequence"/>
</dbReference>
<keyword evidence="2" id="KW-1003">Cell membrane</keyword>
<feature type="transmembrane region" description="Helical" evidence="6">
    <location>
        <begin position="262"/>
        <end position="281"/>
    </location>
</feature>
<reference evidence="7 8" key="1">
    <citation type="submission" date="2016-07" db="EMBL/GenBank/DDBJ databases">
        <title>Genome analysis of Flavihumibacter stibioxidans YS-17.</title>
        <authorList>
            <person name="Shi K."/>
            <person name="Han Y."/>
            <person name="Wang G."/>
        </authorList>
    </citation>
    <scope>NUCLEOTIDE SEQUENCE [LARGE SCALE GENOMIC DNA]</scope>
    <source>
        <strain evidence="7 8">YS-17</strain>
    </source>
</reference>
<feature type="transmembrane region" description="Helical" evidence="6">
    <location>
        <begin position="106"/>
        <end position="125"/>
    </location>
</feature>
<keyword evidence="5 6" id="KW-0472">Membrane</keyword>
<evidence type="ECO:0000313" key="8">
    <source>
        <dbReference type="Proteomes" id="UP000765802"/>
    </source>
</evidence>
<sequence>MWYGVPTIVARFLGYLMNMALPFLFEKPSVTADITQVYAMIPFLNVLFTYGMETAYFRFSQDKDKHHLYNTLSVSLFISSLAFTALLFFSRGTIAAAAGLEAHPEYITWMCGILLFDTLATLPFAKLRQENRPRRYAFVRISGILINLLIVLFFVGVLPAYISNHPDSPLRLFQRFDIGIGWYLVGNLLGSIATFAMLAPEWKELNWEFDSKLFREVMHYSYPLVIVGFGGMVNDVLSRLIYQHVVDLPAEQAKHELGIFANVYRLAVMMSILIQAFRMAAEPYFFNQSKQEGAQKSYARVMKFFVLACCFMFLFIGLYLDVLEWIITVKSDAWAEGMYIVPILAMGNIFLGIYYNLSIWYKLTGRNMYGAYITIAGAVLTIVLNILLIPRLHYLGAALATFACYLLMMVISYVMGQKYYPVPYARKKLISYLVLVSLVYAFHRLVLYFYSPLWFSVLTGTLLLAGFAMFVAKVEKKELSKIPLLSKFV</sequence>
<keyword evidence="3 6" id="KW-0812">Transmembrane</keyword>
<name>A0ABR7M6F8_9BACT</name>
<evidence type="ECO:0000313" key="7">
    <source>
        <dbReference type="EMBL" id="MBC6490625.1"/>
    </source>
</evidence>
<feature type="transmembrane region" description="Helical" evidence="6">
    <location>
        <begin position="7"/>
        <end position="25"/>
    </location>
</feature>
<feature type="transmembrane region" description="Helical" evidence="6">
    <location>
        <begin position="137"/>
        <end position="160"/>
    </location>
</feature>
<feature type="transmembrane region" description="Helical" evidence="6">
    <location>
        <begin position="220"/>
        <end position="242"/>
    </location>
</feature>
<protein>
    <recommendedName>
        <fullName evidence="9">Polysaccharide biosynthesis protein</fullName>
    </recommendedName>
</protein>
<dbReference type="PANTHER" id="PTHR30250:SF11">
    <property type="entry name" value="O-ANTIGEN TRANSPORTER-RELATED"/>
    <property type="match status" value="1"/>
</dbReference>